<proteinExistence type="predicted"/>
<evidence type="ECO:0000259" key="2">
    <source>
        <dbReference type="Pfam" id="PF02591"/>
    </source>
</evidence>
<dbReference type="PANTHER" id="PTHR39082">
    <property type="entry name" value="PHOSPHOLIPASE C-BETA-2-RELATED"/>
    <property type="match status" value="1"/>
</dbReference>
<evidence type="ECO:0000313" key="4">
    <source>
        <dbReference type="EMBL" id="MDR7278362.1"/>
    </source>
</evidence>
<dbReference type="PANTHER" id="PTHR39082:SF1">
    <property type="entry name" value="SCAVENGER RECEPTOR CLASS A MEMBER 3"/>
    <property type="match status" value="1"/>
</dbReference>
<feature type="domain" description="C4-type zinc ribbon" evidence="2">
    <location>
        <begin position="204"/>
        <end position="238"/>
    </location>
</feature>
<dbReference type="EMBL" id="JAVDYB010000001">
    <property type="protein sequence ID" value="MDR7278362.1"/>
    <property type="molecule type" value="Genomic_DNA"/>
</dbReference>
<evidence type="ECO:0000259" key="3">
    <source>
        <dbReference type="Pfam" id="PF24481"/>
    </source>
</evidence>
<evidence type="ECO:0000256" key="1">
    <source>
        <dbReference type="SAM" id="Coils"/>
    </source>
</evidence>
<dbReference type="InterPro" id="IPR056003">
    <property type="entry name" value="CT398_CC_hairpin"/>
</dbReference>
<name>A0AAE3YSE6_9ACTN</name>
<dbReference type="InterPro" id="IPR052376">
    <property type="entry name" value="Oxidative_Scav/Glycosyltrans"/>
</dbReference>
<comment type="caution">
    <text evidence="4">The sequence shown here is derived from an EMBL/GenBank/DDBJ whole genome shotgun (WGS) entry which is preliminary data.</text>
</comment>
<dbReference type="Gene3D" id="1.10.287.1490">
    <property type="match status" value="1"/>
</dbReference>
<feature type="coiled-coil region" evidence="1">
    <location>
        <begin position="37"/>
        <end position="133"/>
    </location>
</feature>
<dbReference type="Pfam" id="PF02591">
    <property type="entry name" value="Zn_ribbon_9"/>
    <property type="match status" value="1"/>
</dbReference>
<dbReference type="Pfam" id="PF24481">
    <property type="entry name" value="CT398_CC"/>
    <property type="match status" value="1"/>
</dbReference>
<sequence>MKAAPQAQRRLLDLQAIDTSLAQLAHRRKTLPEYAELDTLARNLSALEDERVRAQVTVDDLDRDIARLERDVEQVRARREKDDNRLAAGTGPARELEALQHEVASLTRRQSELEDQELELMEQRETAQATLDEIAGRQQAARDARAAAEARRDAALAEIAKEEEFKAKSRTPLAADLPGDLVALYDRLREANAGLGAALFRAGRCGGCRLELYGQELHRVKAAPADEVVRCEECGRIMVRTAESGL</sequence>
<gene>
    <name evidence="4" type="ORF">J2S41_005140</name>
</gene>
<organism evidence="4 5">
    <name type="scientific">Catenuloplanes atrovinosus</name>
    <dbReference type="NCBI Taxonomy" id="137266"/>
    <lineage>
        <taxon>Bacteria</taxon>
        <taxon>Bacillati</taxon>
        <taxon>Actinomycetota</taxon>
        <taxon>Actinomycetes</taxon>
        <taxon>Micromonosporales</taxon>
        <taxon>Micromonosporaceae</taxon>
        <taxon>Catenuloplanes</taxon>
    </lineage>
</organism>
<evidence type="ECO:0000313" key="5">
    <source>
        <dbReference type="Proteomes" id="UP001183643"/>
    </source>
</evidence>
<feature type="domain" description="CT398-like coiled coil hairpin" evidence="3">
    <location>
        <begin position="14"/>
        <end position="191"/>
    </location>
</feature>
<protein>
    <submittedName>
        <fullName evidence="4">Nucleic acid-binding Zn-ribbon protein</fullName>
    </submittedName>
</protein>
<dbReference type="RefSeq" id="WP_310371223.1">
    <property type="nucleotide sequence ID" value="NZ_JAVDYB010000001.1"/>
</dbReference>
<dbReference type="Proteomes" id="UP001183643">
    <property type="component" value="Unassembled WGS sequence"/>
</dbReference>
<dbReference type="AlphaFoldDB" id="A0AAE3YSE6"/>
<keyword evidence="1" id="KW-0175">Coiled coil</keyword>
<dbReference type="InterPro" id="IPR003743">
    <property type="entry name" value="Zf-RING_7"/>
</dbReference>
<keyword evidence="5" id="KW-1185">Reference proteome</keyword>
<accession>A0AAE3YSE6</accession>
<reference evidence="4" key="1">
    <citation type="submission" date="2023-07" db="EMBL/GenBank/DDBJ databases">
        <title>Sequencing the genomes of 1000 actinobacteria strains.</title>
        <authorList>
            <person name="Klenk H.-P."/>
        </authorList>
    </citation>
    <scope>NUCLEOTIDE SEQUENCE</scope>
    <source>
        <strain evidence="4">DSM 44707</strain>
    </source>
</reference>